<evidence type="ECO:0000256" key="6">
    <source>
        <dbReference type="ARBA" id="ARBA00012487"/>
    </source>
</evidence>
<dbReference type="OrthoDB" id="341477at2759"/>
<dbReference type="UniPathway" id="UPA00557">
    <property type="reaction ID" value="UER00614"/>
</dbReference>
<gene>
    <name evidence="21" type="ORF">QR98_0093510</name>
</gene>
<reference evidence="21 22" key="1">
    <citation type="journal article" date="2015" name="Parasit. Vectors">
        <title>Draft genome of the scabies mite.</title>
        <authorList>
            <person name="Rider S.D.Jr."/>
            <person name="Morgan M.S."/>
            <person name="Arlian L.G."/>
        </authorList>
    </citation>
    <scope>NUCLEOTIDE SEQUENCE [LARGE SCALE GENOMIC DNA]</scope>
    <source>
        <strain evidence="21">Arlian Lab</strain>
    </source>
</reference>
<keyword evidence="12 20" id="KW-0460">Magnesium</keyword>
<proteinExistence type="inferred from homology"/>
<evidence type="ECO:0000256" key="19">
    <source>
        <dbReference type="ARBA" id="ARBA00031502"/>
    </source>
</evidence>
<evidence type="ECO:0000256" key="7">
    <source>
        <dbReference type="ARBA" id="ARBA00018337"/>
    </source>
</evidence>
<evidence type="ECO:0000256" key="4">
    <source>
        <dbReference type="ARBA" id="ARBA00005189"/>
    </source>
</evidence>
<dbReference type="Pfam" id="PF09139">
    <property type="entry name" value="Tam41_Mmp37"/>
    <property type="match status" value="1"/>
</dbReference>
<evidence type="ECO:0000256" key="2">
    <source>
        <dbReference type="ARBA" id="ARBA00004443"/>
    </source>
</evidence>
<dbReference type="GO" id="GO:0016024">
    <property type="term" value="P:CDP-diacylglycerol biosynthetic process"/>
    <property type="evidence" value="ECO:0007669"/>
    <property type="project" value="UniProtKB-UniRule"/>
</dbReference>
<dbReference type="PANTHER" id="PTHR13619">
    <property type="entry name" value="PHOSPHATIDATE CYTIDYLYLTRANSFERASE, MITOCHONDRIAL"/>
    <property type="match status" value="1"/>
</dbReference>
<evidence type="ECO:0000256" key="14">
    <source>
        <dbReference type="ARBA" id="ARBA00023128"/>
    </source>
</evidence>
<dbReference type="GO" id="GO:0004605">
    <property type="term" value="F:phosphatidate cytidylyltransferase activity"/>
    <property type="evidence" value="ECO:0007669"/>
    <property type="project" value="UniProtKB-UniRule"/>
</dbReference>
<keyword evidence="13 20" id="KW-0443">Lipid metabolism</keyword>
<evidence type="ECO:0000256" key="9">
    <source>
        <dbReference type="ARBA" id="ARBA00022679"/>
    </source>
</evidence>
<keyword evidence="16 20" id="KW-0594">Phospholipid biosynthesis</keyword>
<comment type="cofactor">
    <cofactor evidence="1 20">
        <name>Mg(2+)</name>
        <dbReference type="ChEBI" id="CHEBI:18420"/>
    </cofactor>
</comment>
<keyword evidence="17 20" id="KW-1208">Phospholipid metabolism</keyword>
<keyword evidence="11 20" id="KW-0999">Mitochondrion inner membrane</keyword>
<comment type="catalytic activity">
    <reaction evidence="20">
        <text>a 1,2-diacyl-sn-glycero-3-phosphate + CTP + H(+) = a CDP-1,2-diacyl-sn-glycerol + diphosphate</text>
        <dbReference type="Rhea" id="RHEA:16229"/>
        <dbReference type="ChEBI" id="CHEBI:15378"/>
        <dbReference type="ChEBI" id="CHEBI:33019"/>
        <dbReference type="ChEBI" id="CHEBI:37563"/>
        <dbReference type="ChEBI" id="CHEBI:58332"/>
        <dbReference type="ChEBI" id="CHEBI:58608"/>
        <dbReference type="EC" id="2.7.7.41"/>
    </reaction>
</comment>
<dbReference type="Proteomes" id="UP000616769">
    <property type="component" value="Unassembled WGS sequence"/>
</dbReference>
<dbReference type="InterPro" id="IPR015222">
    <property type="entry name" value="Tam41"/>
</dbReference>
<dbReference type="EC" id="2.7.7.41" evidence="6 20"/>
<keyword evidence="14 20" id="KW-0496">Mitochondrion</keyword>
<evidence type="ECO:0000256" key="17">
    <source>
        <dbReference type="ARBA" id="ARBA00023264"/>
    </source>
</evidence>
<dbReference type="GO" id="GO:0005743">
    <property type="term" value="C:mitochondrial inner membrane"/>
    <property type="evidence" value="ECO:0007669"/>
    <property type="project" value="UniProtKB-SubCell"/>
</dbReference>
<dbReference type="AlphaFoldDB" id="A0A132AIF9"/>
<protein>
    <recommendedName>
        <fullName evidence="7 20">Phosphatidate cytidylyltransferase, mitochondrial</fullName>
        <ecNumber evidence="6 20">2.7.7.41</ecNumber>
    </recommendedName>
    <alternativeName>
        <fullName evidence="18 20">CDP-diacylglycerol synthase</fullName>
    </alternativeName>
    <alternativeName>
        <fullName evidence="19 20">Mitochondrial translocator assembly and maintenance protein 41 homolog</fullName>
    </alternativeName>
</protein>
<comment type="pathway">
    <text evidence="3 20">Phospholipid metabolism; CDP-diacylglycerol biosynthesis; CDP-diacylglycerol from sn-glycerol 3-phosphate: step 3/3.</text>
</comment>
<evidence type="ECO:0000256" key="8">
    <source>
        <dbReference type="ARBA" id="ARBA00022516"/>
    </source>
</evidence>
<dbReference type="EMBL" id="JXLN01015748">
    <property type="protein sequence ID" value="KPM10788.1"/>
    <property type="molecule type" value="Genomic_DNA"/>
</dbReference>
<comment type="similarity">
    <text evidence="5 20">Belongs to the TAM41 family.</text>
</comment>
<evidence type="ECO:0000256" key="11">
    <source>
        <dbReference type="ARBA" id="ARBA00022792"/>
    </source>
</evidence>
<evidence type="ECO:0000256" key="15">
    <source>
        <dbReference type="ARBA" id="ARBA00023136"/>
    </source>
</evidence>
<comment type="caution">
    <text evidence="21">The sequence shown here is derived from an EMBL/GenBank/DDBJ whole genome shotgun (WGS) entry which is preliminary data.</text>
</comment>
<evidence type="ECO:0000256" key="20">
    <source>
        <dbReference type="PIRNR" id="PIRNR028840"/>
    </source>
</evidence>
<evidence type="ECO:0000256" key="10">
    <source>
        <dbReference type="ARBA" id="ARBA00022695"/>
    </source>
</evidence>
<evidence type="ECO:0000256" key="12">
    <source>
        <dbReference type="ARBA" id="ARBA00022842"/>
    </source>
</evidence>
<evidence type="ECO:0000256" key="13">
    <source>
        <dbReference type="ARBA" id="ARBA00023098"/>
    </source>
</evidence>
<keyword evidence="8 20" id="KW-0444">Lipid biosynthesis</keyword>
<dbReference type="PANTHER" id="PTHR13619:SF0">
    <property type="entry name" value="PHOSPHATIDATE CYTIDYLYLTRANSFERASE, MITOCHONDRIAL"/>
    <property type="match status" value="1"/>
</dbReference>
<evidence type="ECO:0000313" key="22">
    <source>
        <dbReference type="Proteomes" id="UP000616769"/>
    </source>
</evidence>
<evidence type="ECO:0000256" key="1">
    <source>
        <dbReference type="ARBA" id="ARBA00001946"/>
    </source>
</evidence>
<dbReference type="GO" id="GO:0032049">
    <property type="term" value="P:cardiolipin biosynthetic process"/>
    <property type="evidence" value="ECO:0007669"/>
    <property type="project" value="UniProtKB-UniRule"/>
</dbReference>
<name>A0A132AIF9_SARSC</name>
<evidence type="ECO:0000313" key="21">
    <source>
        <dbReference type="EMBL" id="KPM10788.1"/>
    </source>
</evidence>
<evidence type="ECO:0000256" key="5">
    <source>
        <dbReference type="ARBA" id="ARBA00005458"/>
    </source>
</evidence>
<dbReference type="PIRSF" id="PIRSF028840">
    <property type="entry name" value="Mmp37"/>
    <property type="match status" value="1"/>
</dbReference>
<dbReference type="VEuPathDB" id="VectorBase:SSCA010072"/>
<evidence type="ECO:0000256" key="18">
    <source>
        <dbReference type="ARBA" id="ARBA00029893"/>
    </source>
</evidence>
<comment type="function">
    <text evidence="20">Catalyzes the conversion of phosphatidic acid (PA) to CDP-diacylglycerol (CDP-DAG), an essential intermediate in the synthesis of phosphatidylglycerol, cardiolipin and phosphatidylinositol.</text>
</comment>
<evidence type="ECO:0000256" key="3">
    <source>
        <dbReference type="ARBA" id="ARBA00005119"/>
    </source>
</evidence>
<comment type="pathway">
    <text evidence="4">Lipid metabolism.</text>
</comment>
<keyword evidence="10 20" id="KW-0548">Nucleotidyltransferase</keyword>
<organism evidence="21 22">
    <name type="scientific">Sarcoptes scabiei</name>
    <name type="common">Itch mite</name>
    <name type="synonym">Acarus scabiei</name>
    <dbReference type="NCBI Taxonomy" id="52283"/>
    <lineage>
        <taxon>Eukaryota</taxon>
        <taxon>Metazoa</taxon>
        <taxon>Ecdysozoa</taxon>
        <taxon>Arthropoda</taxon>
        <taxon>Chelicerata</taxon>
        <taxon>Arachnida</taxon>
        <taxon>Acari</taxon>
        <taxon>Acariformes</taxon>
        <taxon>Sarcoptiformes</taxon>
        <taxon>Astigmata</taxon>
        <taxon>Psoroptidia</taxon>
        <taxon>Sarcoptoidea</taxon>
        <taxon>Sarcoptidae</taxon>
        <taxon>Sarcoptinae</taxon>
        <taxon>Sarcoptes</taxon>
    </lineage>
</organism>
<keyword evidence="9 20" id="KW-0808">Transferase</keyword>
<comment type="subcellular location">
    <subcellularLocation>
        <location evidence="2 20">Mitochondrion inner membrane</location>
        <topology evidence="2 20">Peripheral membrane protein</topology>
        <orientation evidence="2 20">Matrix side</orientation>
    </subcellularLocation>
</comment>
<sequence length="364" mass="42533">MNQNVSKLQSLLKHFPLHQEISYCFAYGSGVFEQNLASSTKLNQNNRIQNESGKTKMIDLVFSVKDPIKWHQANLEQNRSHYSSLKYLGAKRIAEFQENFGGKIYYNTLVRIDADTVIKYGIISDNDFINDLLDWETLYISGRLHKPTALLKGPDRNDTELFHRVQNSFQTNLQSALHASLLLLPERFTEEQLYLSIAGLSYSGDFRMWFGEDRSKVLKIVRPQVENFHKIYDPIICSDRFKNLVIKQSGIDCYQQDCSLETIRWHLNLLPKNVQLNIGERWLSENTRQRYRINQNRFDMNDLMRTVSLDCEYRRYVRKAIEKIVLQSSIFQTIKGFLTAGPTKSLIYSANKIEKMFKSLISTR</sequence>
<keyword evidence="15 20" id="KW-0472">Membrane</keyword>
<accession>A0A132AIF9</accession>
<evidence type="ECO:0000256" key="16">
    <source>
        <dbReference type="ARBA" id="ARBA00023209"/>
    </source>
</evidence>